<keyword evidence="3" id="KW-0479">Metal-binding</keyword>
<keyword evidence="2" id="KW-0963">Cytoplasm</keyword>
<evidence type="ECO:0000256" key="4">
    <source>
        <dbReference type="ARBA" id="ARBA00022741"/>
    </source>
</evidence>
<keyword evidence="4" id="KW-0547">Nucleotide-binding</keyword>
<dbReference type="GO" id="GO:0005509">
    <property type="term" value="F:calcium ion binding"/>
    <property type="evidence" value="ECO:0007669"/>
    <property type="project" value="InterPro"/>
</dbReference>
<evidence type="ECO:0000313" key="12">
    <source>
        <dbReference type="RefSeq" id="XP_041444195.1"/>
    </source>
</evidence>
<dbReference type="FunFam" id="3.40.50.300:FF:001348">
    <property type="entry name" value="Ras and EF-hand domain-containing protein"/>
    <property type="match status" value="1"/>
</dbReference>
<evidence type="ECO:0000256" key="5">
    <source>
        <dbReference type="ARBA" id="ARBA00022837"/>
    </source>
</evidence>
<dbReference type="GO" id="GO:0005525">
    <property type="term" value="F:GTP binding"/>
    <property type="evidence" value="ECO:0007669"/>
    <property type="project" value="UniProtKB-KW"/>
</dbReference>
<dbReference type="InterPro" id="IPR027417">
    <property type="entry name" value="P-loop_NTPase"/>
</dbReference>
<dbReference type="PRINTS" id="PR00449">
    <property type="entry name" value="RASTRNSFRMNG"/>
</dbReference>
<dbReference type="SMART" id="SM00173">
    <property type="entry name" value="RAS"/>
    <property type="match status" value="1"/>
</dbReference>
<reference evidence="12" key="2">
    <citation type="submission" date="2025-08" db="UniProtKB">
        <authorList>
            <consortium name="RefSeq"/>
        </authorList>
    </citation>
    <scope>IDENTIFICATION</scope>
    <source>
        <strain evidence="12">J_2021</strain>
        <tissue evidence="12">Erythrocytes</tissue>
    </source>
</reference>
<dbReference type="Proteomes" id="UP000186698">
    <property type="component" value="Chromosome 3S"/>
</dbReference>
<dbReference type="SUPFAM" id="SSF47473">
    <property type="entry name" value="EF-hand"/>
    <property type="match status" value="1"/>
</dbReference>
<dbReference type="InterPro" id="IPR018247">
    <property type="entry name" value="EF_Hand_1_Ca_BS"/>
</dbReference>
<feature type="coiled-coil region" evidence="8">
    <location>
        <begin position="289"/>
        <end position="330"/>
    </location>
</feature>
<comment type="subcellular location">
    <subcellularLocation>
        <location evidence="1">Cytoplasm</location>
    </subcellularLocation>
</comment>
<dbReference type="GO" id="GO:0005737">
    <property type="term" value="C:cytoplasm"/>
    <property type="evidence" value="ECO:0007669"/>
    <property type="project" value="UniProtKB-SubCell"/>
</dbReference>
<evidence type="ECO:0000256" key="6">
    <source>
        <dbReference type="ARBA" id="ARBA00023054"/>
    </source>
</evidence>
<evidence type="ECO:0000256" key="9">
    <source>
        <dbReference type="SAM" id="MobiDB-lite"/>
    </source>
</evidence>
<feature type="region of interest" description="Disordered" evidence="9">
    <location>
        <begin position="387"/>
        <end position="458"/>
    </location>
</feature>
<dbReference type="GeneID" id="108712869"/>
<dbReference type="PROSITE" id="PS51419">
    <property type="entry name" value="RAB"/>
    <property type="match status" value="1"/>
</dbReference>
<reference evidence="11" key="1">
    <citation type="submission" date="2024-06" db="UniProtKB">
        <authorList>
            <consortium name="RefSeq"/>
        </authorList>
    </citation>
    <scope>NUCLEOTIDE SEQUENCE [LARGE SCALE GENOMIC DNA]</scope>
    <source>
        <strain evidence="11">J_2021</strain>
    </source>
</reference>
<dbReference type="Pfam" id="PF13499">
    <property type="entry name" value="EF-hand_7"/>
    <property type="match status" value="1"/>
</dbReference>
<evidence type="ECO:0000256" key="1">
    <source>
        <dbReference type="ARBA" id="ARBA00004496"/>
    </source>
</evidence>
<dbReference type="CTD" id="108712869"/>
<feature type="coiled-coil region" evidence="8">
    <location>
        <begin position="233"/>
        <end position="260"/>
    </location>
</feature>
<sequence>MGSSEELARLHSLFSACDVKGSGLVELEDFASVCNDLGVEPGLLRPLFGMLDVDGDGIIDFQDFAAGFEEVSQTLNLQPVQQPEPTPAWEELEGRLGGELQHLSSPTKEWLYGFYQDLQGVSAPGLVQQYERLVENVSYDFRAQRLNIEKLESVLKRTEGTTAKQITEMEEDLQLHLTKMERKIREGEKLRLNTAVQELRRKQEMETLSLQTKIDQMTKQKDEQLGMESKEESAKLKNQIFDLSQENEQLKMNLLRAQTDFSLLQTEVDRLKDYMADEQMNYNRENEMLKSMVEERRTFTNQIQVLNEANRSLYDNNDSMRSALTNLENERKRHSSPSHLSEPSVITYSSFTADEEPDKKFSDVATWADRCIDSGVSLSRSVGYSDVDSEFGSEHSNSSEEPWNGSIHNANSEIESEVDGKLKWSPSRPLNRADSSASSKRKLPAFTPRKQGAPAEEVSEMSSPIYRLVLAGDAGAGKSSFLLRLCLNEFRGDIPTTLGVDFQMKKLMVDGDHTTLQIWDTAGQESLVFTTRFRSIAKSYFRKAHGVLLMYDVTSERSFLNVRQWIDEIKNTSDKPIPMMLIGNKTDIRTDMNGIQTSMGEKLAMAYGSLFCETSAKDGTNVVEAVLHLAREVKKCTDLEVENKEPVTLLRIQDKKDNCCKM</sequence>
<accession>A0A8J1MT58</accession>
<keyword evidence="5" id="KW-0106">Calcium</keyword>
<dbReference type="PROSITE" id="PS51421">
    <property type="entry name" value="RAS"/>
    <property type="match status" value="1"/>
</dbReference>
<dbReference type="SMART" id="SM00176">
    <property type="entry name" value="RAN"/>
    <property type="match status" value="1"/>
</dbReference>
<dbReference type="Gene3D" id="3.40.50.300">
    <property type="entry name" value="P-loop containing nucleotide triphosphate hydrolases"/>
    <property type="match status" value="1"/>
</dbReference>
<dbReference type="PROSITE" id="PS51420">
    <property type="entry name" value="RHO"/>
    <property type="match status" value="1"/>
</dbReference>
<dbReference type="NCBIfam" id="TIGR00231">
    <property type="entry name" value="small_GTP"/>
    <property type="match status" value="1"/>
</dbReference>
<dbReference type="Pfam" id="PF00071">
    <property type="entry name" value="Ras"/>
    <property type="match status" value="1"/>
</dbReference>
<dbReference type="PROSITE" id="PS00018">
    <property type="entry name" value="EF_HAND_1"/>
    <property type="match status" value="1"/>
</dbReference>
<keyword evidence="7" id="KW-0342">GTP-binding</keyword>
<dbReference type="CDD" id="cd00154">
    <property type="entry name" value="Rab"/>
    <property type="match status" value="1"/>
</dbReference>
<dbReference type="InterPro" id="IPR050227">
    <property type="entry name" value="Rab"/>
</dbReference>
<dbReference type="PANTHER" id="PTHR47977">
    <property type="entry name" value="RAS-RELATED PROTEIN RAB"/>
    <property type="match status" value="1"/>
</dbReference>
<dbReference type="InterPro" id="IPR005225">
    <property type="entry name" value="Small_GTP-bd"/>
</dbReference>
<dbReference type="SMART" id="SM00174">
    <property type="entry name" value="RHO"/>
    <property type="match status" value="1"/>
</dbReference>
<keyword evidence="6 8" id="KW-0175">Coiled coil</keyword>
<dbReference type="SMART" id="SM00175">
    <property type="entry name" value="RAB"/>
    <property type="match status" value="1"/>
</dbReference>
<dbReference type="PROSITE" id="PS51417">
    <property type="entry name" value="ARF"/>
    <property type="match status" value="1"/>
</dbReference>
<dbReference type="InterPro" id="IPR001806">
    <property type="entry name" value="Small_GTPase"/>
</dbReference>
<evidence type="ECO:0000313" key="11">
    <source>
        <dbReference type="Proteomes" id="UP000186698"/>
    </source>
</evidence>
<dbReference type="Gene3D" id="1.10.238.10">
    <property type="entry name" value="EF-hand"/>
    <property type="match status" value="1"/>
</dbReference>
<dbReference type="InterPro" id="IPR002048">
    <property type="entry name" value="EF_hand_dom"/>
</dbReference>
<dbReference type="SMART" id="SM00054">
    <property type="entry name" value="EFh"/>
    <property type="match status" value="2"/>
</dbReference>
<dbReference type="AlphaFoldDB" id="A0A8J1MT58"/>
<feature type="domain" description="EF-hand" evidence="10">
    <location>
        <begin position="47"/>
        <end position="74"/>
    </location>
</feature>
<evidence type="ECO:0000256" key="8">
    <source>
        <dbReference type="SAM" id="Coils"/>
    </source>
</evidence>
<protein>
    <submittedName>
        <fullName evidence="12">Ras and EF-hand domain-containing protein isoform X1</fullName>
    </submittedName>
</protein>
<name>A0A8J1MT58_XENLA</name>
<dbReference type="InterPro" id="IPR011992">
    <property type="entry name" value="EF-hand-dom_pair"/>
</dbReference>
<evidence type="ECO:0000256" key="3">
    <source>
        <dbReference type="ARBA" id="ARBA00022723"/>
    </source>
</evidence>
<feature type="domain" description="EF-hand" evidence="10">
    <location>
        <begin position="5"/>
        <end position="40"/>
    </location>
</feature>
<dbReference type="RefSeq" id="XP_041444195.1">
    <property type="nucleotide sequence ID" value="XM_041588261.1"/>
</dbReference>
<proteinExistence type="predicted"/>
<dbReference type="PROSITE" id="PS50222">
    <property type="entry name" value="EF_HAND_2"/>
    <property type="match status" value="2"/>
</dbReference>
<feature type="compositionally biased region" description="Polar residues" evidence="9">
    <location>
        <begin position="394"/>
        <end position="413"/>
    </location>
</feature>
<gene>
    <name evidence="12" type="primary">rasef.S</name>
</gene>
<dbReference type="OrthoDB" id="9989112at2759"/>
<keyword evidence="11" id="KW-1185">Reference proteome</keyword>
<dbReference type="SUPFAM" id="SSF52540">
    <property type="entry name" value="P-loop containing nucleoside triphosphate hydrolases"/>
    <property type="match status" value="1"/>
</dbReference>
<dbReference type="GO" id="GO:0003924">
    <property type="term" value="F:GTPase activity"/>
    <property type="evidence" value="ECO:0007669"/>
    <property type="project" value="InterPro"/>
</dbReference>
<organism evidence="11 12">
    <name type="scientific">Xenopus laevis</name>
    <name type="common">African clawed frog</name>
    <dbReference type="NCBI Taxonomy" id="8355"/>
    <lineage>
        <taxon>Eukaryota</taxon>
        <taxon>Metazoa</taxon>
        <taxon>Chordata</taxon>
        <taxon>Craniata</taxon>
        <taxon>Vertebrata</taxon>
        <taxon>Euteleostomi</taxon>
        <taxon>Amphibia</taxon>
        <taxon>Batrachia</taxon>
        <taxon>Anura</taxon>
        <taxon>Pipoidea</taxon>
        <taxon>Pipidae</taxon>
        <taxon>Xenopodinae</taxon>
        <taxon>Xenopus</taxon>
        <taxon>Xenopus</taxon>
    </lineage>
</organism>
<evidence type="ECO:0000256" key="2">
    <source>
        <dbReference type="ARBA" id="ARBA00022490"/>
    </source>
</evidence>
<evidence type="ECO:0000259" key="10">
    <source>
        <dbReference type="PROSITE" id="PS50222"/>
    </source>
</evidence>
<evidence type="ECO:0000256" key="7">
    <source>
        <dbReference type="ARBA" id="ARBA00023134"/>
    </source>
</evidence>